<accession>A0A315FQW3</accession>
<dbReference type="GO" id="GO:0016887">
    <property type="term" value="F:ATP hydrolysis activity"/>
    <property type="evidence" value="ECO:0007669"/>
    <property type="project" value="InterPro"/>
</dbReference>
<dbReference type="Gene3D" id="3.40.50.300">
    <property type="entry name" value="P-loop containing nucleotide triphosphate hydrolases"/>
    <property type="match status" value="1"/>
</dbReference>
<dbReference type="InterPro" id="IPR038729">
    <property type="entry name" value="Rad50/SbcC_AAA"/>
</dbReference>
<proteinExistence type="predicted"/>
<protein>
    <recommendedName>
        <fullName evidence="5">ATP-binding protein</fullName>
    </recommendedName>
</protein>
<dbReference type="Pfam" id="PF13304">
    <property type="entry name" value="AAA_21"/>
    <property type="match status" value="1"/>
</dbReference>
<reference evidence="3 4" key="1">
    <citation type="submission" date="2017-04" db="EMBL/GenBank/DDBJ databases">
        <title>Unexpected and diverse lifestyles within the genus Limnohabitans.</title>
        <authorList>
            <person name="Kasalicky V."/>
            <person name="Mehrshad M."/>
            <person name="Andrei S.-A."/>
            <person name="Salcher M."/>
            <person name="Kratochvilova H."/>
            <person name="Simek K."/>
            <person name="Ghai R."/>
        </authorList>
    </citation>
    <scope>NUCLEOTIDE SEQUENCE [LARGE SCALE GENOMIC DNA]</scope>
    <source>
        <strain evidence="3 4">II-B4</strain>
    </source>
</reference>
<dbReference type="PANTHER" id="PTHR32182">
    <property type="entry name" value="DNA REPLICATION AND REPAIR PROTEIN RECF"/>
    <property type="match status" value="1"/>
</dbReference>
<dbReference type="SUPFAM" id="SSF52540">
    <property type="entry name" value="P-loop containing nucleoside triphosphate hydrolases"/>
    <property type="match status" value="1"/>
</dbReference>
<dbReference type="InterPro" id="IPR003959">
    <property type="entry name" value="ATPase_AAA_core"/>
</dbReference>
<evidence type="ECO:0000313" key="4">
    <source>
        <dbReference type="Proteomes" id="UP000250790"/>
    </source>
</evidence>
<dbReference type="CDD" id="cd00267">
    <property type="entry name" value="ABC_ATPase"/>
    <property type="match status" value="1"/>
</dbReference>
<dbReference type="InterPro" id="IPR027417">
    <property type="entry name" value="P-loop_NTPase"/>
</dbReference>
<evidence type="ECO:0000259" key="2">
    <source>
        <dbReference type="Pfam" id="PF13476"/>
    </source>
</evidence>
<name>A0A315FQW3_9BURK</name>
<evidence type="ECO:0000313" key="3">
    <source>
        <dbReference type="EMBL" id="PUE55687.1"/>
    </source>
</evidence>
<gene>
    <name evidence="3" type="ORF">B9Z37_03865</name>
</gene>
<organism evidence="3 4">
    <name type="scientific">Limnohabitans parvus II-B4</name>
    <dbReference type="NCBI Taxonomy" id="1293052"/>
    <lineage>
        <taxon>Bacteria</taxon>
        <taxon>Pseudomonadati</taxon>
        <taxon>Pseudomonadota</taxon>
        <taxon>Betaproteobacteria</taxon>
        <taxon>Burkholderiales</taxon>
        <taxon>Comamonadaceae</taxon>
        <taxon>Limnohabitans</taxon>
    </lineage>
</organism>
<dbReference type="AlphaFoldDB" id="A0A315FQW3"/>
<dbReference type="GO" id="GO:0005524">
    <property type="term" value="F:ATP binding"/>
    <property type="evidence" value="ECO:0007669"/>
    <property type="project" value="InterPro"/>
</dbReference>
<evidence type="ECO:0008006" key="5">
    <source>
        <dbReference type="Google" id="ProtNLM"/>
    </source>
</evidence>
<comment type="caution">
    <text evidence="3">The sequence shown here is derived from an EMBL/GenBank/DDBJ whole genome shotgun (WGS) entry which is preliminary data.</text>
</comment>
<dbReference type="PANTHER" id="PTHR32182:SF23">
    <property type="entry name" value="ATP BINDING PROTEIN"/>
    <property type="match status" value="1"/>
</dbReference>
<dbReference type="GO" id="GO:0006302">
    <property type="term" value="P:double-strand break repair"/>
    <property type="evidence" value="ECO:0007669"/>
    <property type="project" value="InterPro"/>
</dbReference>
<keyword evidence="4" id="KW-1185">Reference proteome</keyword>
<feature type="domain" description="ATPase AAA-type core" evidence="1">
    <location>
        <begin position="235"/>
        <end position="338"/>
    </location>
</feature>
<dbReference type="Proteomes" id="UP000250790">
    <property type="component" value="Unassembled WGS sequence"/>
</dbReference>
<sequence>MHIGSVRLLNYLKHRDLTVSFNPRFNVIVGCNGSGKTSLLRALTDAMVGFTHLGGYSPWQAWIGKEGVAREECVSHGASVRYEAQYPIKVASTAYLDTLRVDWSVNKSSAVDHAKVENVTPFKFMQQIENINSDQAKSTTLPLILFYQADRNWPAVNANVMQAATQKVSRDHAYANWLSASSDNATLQTWVVSKSLERLQAAQDGALSADAIQGDELSMVVQAICAALPECQDVRYDMAKKSIIVKWDVDGVVQRVPYEQLSDGQRTIMGLIADIARRMVVLNPHLGSKVCAETPGIVLIDELDIHLHPKWQRQIANGLKAAFPNIQFITASHSPQILGELKPDEIIVLSTDGAAHPQVSYGLDSSDILEEIMGAGARTEPIEKQVSQLFSTLEQGRLDEARSLLAQLKATAPGIPELAGAEALLKRKEVLGR</sequence>
<dbReference type="GO" id="GO:0000731">
    <property type="term" value="P:DNA synthesis involved in DNA repair"/>
    <property type="evidence" value="ECO:0007669"/>
    <property type="project" value="TreeGrafter"/>
</dbReference>
<feature type="domain" description="Rad50/SbcC-type AAA" evidence="2">
    <location>
        <begin position="6"/>
        <end position="176"/>
    </location>
</feature>
<dbReference type="Pfam" id="PF13476">
    <property type="entry name" value="AAA_23"/>
    <property type="match status" value="1"/>
</dbReference>
<dbReference type="EMBL" id="NESN01000001">
    <property type="protein sequence ID" value="PUE55687.1"/>
    <property type="molecule type" value="Genomic_DNA"/>
</dbReference>
<evidence type="ECO:0000259" key="1">
    <source>
        <dbReference type="Pfam" id="PF13304"/>
    </source>
</evidence>